<dbReference type="PANTHER" id="PTHR40035:SF1">
    <property type="entry name" value="ATP SYNTHASE PROTEIN I"/>
    <property type="match status" value="1"/>
</dbReference>
<evidence type="ECO:0000256" key="1">
    <source>
        <dbReference type="ARBA" id="ARBA00004651"/>
    </source>
</evidence>
<organism evidence="7 8">
    <name type="scientific">Peribacillus huizhouensis</name>
    <dbReference type="NCBI Taxonomy" id="1501239"/>
    <lineage>
        <taxon>Bacteria</taxon>
        <taxon>Bacillati</taxon>
        <taxon>Bacillota</taxon>
        <taxon>Bacilli</taxon>
        <taxon>Bacillales</taxon>
        <taxon>Bacillaceae</taxon>
        <taxon>Peribacillus</taxon>
    </lineage>
</organism>
<keyword evidence="2" id="KW-1003">Cell membrane</keyword>
<name>A0ABR6CS70_9BACI</name>
<dbReference type="PANTHER" id="PTHR40035">
    <property type="entry name" value="ATP SYNTHASE PROTEIN I"/>
    <property type="match status" value="1"/>
</dbReference>
<feature type="transmembrane region" description="Helical" evidence="6">
    <location>
        <begin position="95"/>
        <end position="117"/>
    </location>
</feature>
<keyword evidence="3 6" id="KW-0812">Transmembrane</keyword>
<protein>
    <submittedName>
        <fullName evidence="7">ATP synthase protein I</fullName>
    </submittedName>
</protein>
<keyword evidence="5 6" id="KW-0472">Membrane</keyword>
<evidence type="ECO:0000256" key="3">
    <source>
        <dbReference type="ARBA" id="ARBA00022692"/>
    </source>
</evidence>
<accession>A0ABR6CS70</accession>
<comment type="caution">
    <text evidence="7">The sequence shown here is derived from an EMBL/GenBank/DDBJ whole genome shotgun (WGS) entry which is preliminary data.</text>
</comment>
<keyword evidence="4 6" id="KW-1133">Transmembrane helix</keyword>
<reference evidence="7 8" key="1">
    <citation type="submission" date="2020-08" db="EMBL/GenBank/DDBJ databases">
        <title>Genomic Encyclopedia of Type Strains, Phase IV (KMG-IV): sequencing the most valuable type-strain genomes for metagenomic binning, comparative biology and taxonomic classification.</title>
        <authorList>
            <person name="Goeker M."/>
        </authorList>
    </citation>
    <scope>NUCLEOTIDE SEQUENCE [LARGE SCALE GENOMIC DNA]</scope>
    <source>
        <strain evidence="7 8">DSM 105481</strain>
    </source>
</reference>
<dbReference type="InterPro" id="IPR005598">
    <property type="entry name" value="ATP_synth_I"/>
</dbReference>
<feature type="transmembrane region" description="Helical" evidence="6">
    <location>
        <begin position="72"/>
        <end position="89"/>
    </location>
</feature>
<evidence type="ECO:0000256" key="2">
    <source>
        <dbReference type="ARBA" id="ARBA00022475"/>
    </source>
</evidence>
<evidence type="ECO:0000313" key="8">
    <source>
        <dbReference type="Proteomes" id="UP000626697"/>
    </source>
</evidence>
<dbReference type="Pfam" id="PF03899">
    <property type="entry name" value="ATP-synt_I"/>
    <property type="match status" value="1"/>
</dbReference>
<dbReference type="RefSeq" id="WP_028393440.1">
    <property type="nucleotide sequence ID" value="NZ_JACJHX010000010.1"/>
</dbReference>
<evidence type="ECO:0000256" key="4">
    <source>
        <dbReference type="ARBA" id="ARBA00022989"/>
    </source>
</evidence>
<dbReference type="EMBL" id="JACJHX010000010">
    <property type="protein sequence ID" value="MBA9027874.1"/>
    <property type="molecule type" value="Genomic_DNA"/>
</dbReference>
<evidence type="ECO:0000313" key="7">
    <source>
        <dbReference type="EMBL" id="MBA9027874.1"/>
    </source>
</evidence>
<feature type="transmembrane region" description="Helical" evidence="6">
    <location>
        <begin position="34"/>
        <end position="52"/>
    </location>
</feature>
<evidence type="ECO:0000256" key="6">
    <source>
        <dbReference type="SAM" id="Phobius"/>
    </source>
</evidence>
<evidence type="ECO:0000256" key="5">
    <source>
        <dbReference type="ARBA" id="ARBA00023136"/>
    </source>
</evidence>
<comment type="subcellular location">
    <subcellularLocation>
        <location evidence="1">Cell membrane</location>
        <topology evidence="1">Multi-pass membrane protein</topology>
    </subcellularLocation>
</comment>
<dbReference type="InterPro" id="IPR039072">
    <property type="entry name" value="ATP_synth_I_Bacilli"/>
</dbReference>
<gene>
    <name evidence="7" type="ORF">HNP81_003166</name>
</gene>
<feature type="transmembrane region" description="Helical" evidence="6">
    <location>
        <begin position="12"/>
        <end position="28"/>
    </location>
</feature>
<dbReference type="Proteomes" id="UP000626697">
    <property type="component" value="Unassembled WGS sequence"/>
</dbReference>
<keyword evidence="8" id="KW-1185">Reference proteome</keyword>
<proteinExistence type="predicted"/>
<sequence>MPEINIVFKRQSKYMVYLLAAFVLGWGFTNYQTVFGGLLLGTSLSLYNLWLVNQKMKKFDQAITEGRKVKSLGTMTRFASAGLAVIIALEYPEHFHLISVVLGLMTAYLVIIIDFIIHIKRR</sequence>